<dbReference type="STRING" id="1913578.LPB140_11895"/>
<dbReference type="KEGG" id="sphl:LPB140_11895"/>
<gene>
    <name evidence="1" type="ORF">LPB140_11895</name>
</gene>
<dbReference type="EMBL" id="CP018154">
    <property type="protein sequence ID" value="APG63372.1"/>
    <property type="molecule type" value="Genomic_DNA"/>
</dbReference>
<evidence type="ECO:0000313" key="2">
    <source>
        <dbReference type="Proteomes" id="UP000242561"/>
    </source>
</evidence>
<accession>A0A1L3JE18</accession>
<protein>
    <submittedName>
        <fullName evidence="1">Uncharacterized protein</fullName>
    </submittedName>
</protein>
<evidence type="ECO:0000313" key="1">
    <source>
        <dbReference type="EMBL" id="APG63372.1"/>
    </source>
</evidence>
<dbReference type="Proteomes" id="UP000242561">
    <property type="component" value="Chromosome"/>
</dbReference>
<dbReference type="OrthoDB" id="7449858at2"/>
<organism evidence="1 2">
    <name type="scientific">Sphingorhabdus lutea</name>
    <dbReference type="NCBI Taxonomy" id="1913578"/>
    <lineage>
        <taxon>Bacteria</taxon>
        <taxon>Pseudomonadati</taxon>
        <taxon>Pseudomonadota</taxon>
        <taxon>Alphaproteobacteria</taxon>
        <taxon>Sphingomonadales</taxon>
        <taxon>Sphingomonadaceae</taxon>
        <taxon>Sphingorhabdus</taxon>
    </lineage>
</organism>
<name>A0A1L3JE18_9SPHN</name>
<proteinExistence type="predicted"/>
<sequence length="114" mass="12310">MRKERIEATNKVAKSLWDAEQKIEDAIAAVAQLNAILPTARSMAKVSSIIGQDVFNASCTSLRNLIKARGNMVDTHHLLDGVKTDIGLKTYNAGGGFPKFPQTAMLNIVDNQAA</sequence>
<dbReference type="AlphaFoldDB" id="A0A1L3JE18"/>
<keyword evidence="2" id="KW-1185">Reference proteome</keyword>
<dbReference type="RefSeq" id="WP_072560025.1">
    <property type="nucleotide sequence ID" value="NZ_CP018154.1"/>
</dbReference>
<reference evidence="1 2" key="1">
    <citation type="submission" date="2016-11" db="EMBL/GenBank/DDBJ databases">
        <title>Sphingorhabdus sp. LPB0140, isolated from marine environment.</title>
        <authorList>
            <person name="Kim E."/>
            <person name="Yi H."/>
        </authorList>
    </citation>
    <scope>NUCLEOTIDE SEQUENCE [LARGE SCALE GENOMIC DNA]</scope>
    <source>
        <strain evidence="1 2">LPB0140</strain>
    </source>
</reference>